<gene>
    <name evidence="1" type="ORF">BHYA_0257g00050</name>
</gene>
<keyword evidence="2" id="KW-1185">Reference proteome</keyword>
<dbReference type="Proteomes" id="UP000297814">
    <property type="component" value="Unassembled WGS sequence"/>
</dbReference>
<dbReference type="EMBL" id="PQXK01000257">
    <property type="protein sequence ID" value="TGO33260.1"/>
    <property type="molecule type" value="Genomic_DNA"/>
</dbReference>
<reference evidence="1 2" key="1">
    <citation type="submission" date="2017-12" db="EMBL/GenBank/DDBJ databases">
        <title>Comparative genomics of Botrytis spp.</title>
        <authorList>
            <person name="Valero-Jimenez C.A."/>
            <person name="Tapia P."/>
            <person name="Veloso J."/>
            <person name="Silva-Moreno E."/>
            <person name="Staats M."/>
            <person name="Valdes J.H."/>
            <person name="Van Kan J.A.L."/>
        </authorList>
    </citation>
    <scope>NUCLEOTIDE SEQUENCE [LARGE SCALE GENOMIC DNA]</scope>
    <source>
        <strain evidence="1 2">Bh0001</strain>
    </source>
</reference>
<name>A0A4Z1GCR6_9HELO</name>
<dbReference type="AlphaFoldDB" id="A0A4Z1GCR6"/>
<protein>
    <submittedName>
        <fullName evidence="1">Uncharacterized protein</fullName>
    </submittedName>
</protein>
<proteinExistence type="predicted"/>
<sequence>MHGDPKTFSRLRPFHAPGPWNAYGSTSTRIYFMARDDMRGSGKRFFGLMKFGRYPALGSNR</sequence>
<comment type="caution">
    <text evidence="1">The sequence shown here is derived from an EMBL/GenBank/DDBJ whole genome shotgun (WGS) entry which is preliminary data.</text>
</comment>
<evidence type="ECO:0000313" key="2">
    <source>
        <dbReference type="Proteomes" id="UP000297814"/>
    </source>
</evidence>
<organism evidence="1 2">
    <name type="scientific">Botrytis hyacinthi</name>
    <dbReference type="NCBI Taxonomy" id="278943"/>
    <lineage>
        <taxon>Eukaryota</taxon>
        <taxon>Fungi</taxon>
        <taxon>Dikarya</taxon>
        <taxon>Ascomycota</taxon>
        <taxon>Pezizomycotina</taxon>
        <taxon>Leotiomycetes</taxon>
        <taxon>Helotiales</taxon>
        <taxon>Sclerotiniaceae</taxon>
        <taxon>Botrytis</taxon>
    </lineage>
</organism>
<evidence type="ECO:0000313" key="1">
    <source>
        <dbReference type="EMBL" id="TGO33260.1"/>
    </source>
</evidence>
<accession>A0A4Z1GCR6</accession>